<dbReference type="RefSeq" id="WP_230574704.1">
    <property type="nucleotide sequence ID" value="NZ_CAKJTI010000006.1"/>
</dbReference>
<dbReference type="SUPFAM" id="SSF53254">
    <property type="entry name" value="Phosphoglycerate mutase-like"/>
    <property type="match status" value="1"/>
</dbReference>
<dbReference type="SMART" id="SM00855">
    <property type="entry name" value="PGAM"/>
    <property type="match status" value="1"/>
</dbReference>
<dbReference type="InterPro" id="IPR050275">
    <property type="entry name" value="PGM_Phosphatase"/>
</dbReference>
<protein>
    <recommendedName>
        <fullName evidence="3">Histidine phosphatase family protein</fullName>
    </recommendedName>
</protein>
<evidence type="ECO:0000313" key="2">
    <source>
        <dbReference type="Proteomes" id="UP000789423"/>
    </source>
</evidence>
<name>A0ABM8Y9U6_9BACI</name>
<dbReference type="Proteomes" id="UP000789423">
    <property type="component" value="Unassembled WGS sequence"/>
</dbReference>
<dbReference type="CDD" id="cd07067">
    <property type="entry name" value="HP_PGM_like"/>
    <property type="match status" value="1"/>
</dbReference>
<dbReference type="EMBL" id="CAKJTI010000006">
    <property type="protein sequence ID" value="CAG9612541.1"/>
    <property type="molecule type" value="Genomic_DNA"/>
</dbReference>
<accession>A0ABM8Y9U6</accession>
<proteinExistence type="predicted"/>
<reference evidence="1 2" key="1">
    <citation type="submission" date="2021-10" db="EMBL/GenBank/DDBJ databases">
        <authorList>
            <person name="Criscuolo A."/>
        </authorList>
    </citation>
    <scope>NUCLEOTIDE SEQUENCE [LARGE SCALE GENOMIC DNA]</scope>
    <source>
        <strain evidence="2">CIP 111899</strain>
    </source>
</reference>
<dbReference type="PANTHER" id="PTHR48100">
    <property type="entry name" value="BROAD-SPECIFICITY PHOSPHATASE YOR283W-RELATED"/>
    <property type="match status" value="1"/>
</dbReference>
<comment type="caution">
    <text evidence="1">The sequence shown here is derived from an EMBL/GenBank/DDBJ whole genome shotgun (WGS) entry which is preliminary data.</text>
</comment>
<organism evidence="1 2">
    <name type="scientific">Bacillus rhizoplanae</name>
    <dbReference type="NCBI Taxonomy" id="2880966"/>
    <lineage>
        <taxon>Bacteria</taxon>
        <taxon>Bacillati</taxon>
        <taxon>Bacillota</taxon>
        <taxon>Bacilli</taxon>
        <taxon>Bacillales</taxon>
        <taxon>Bacillaceae</taxon>
        <taxon>Bacillus</taxon>
    </lineage>
</organism>
<dbReference type="Gene3D" id="3.40.50.1240">
    <property type="entry name" value="Phosphoglycerate mutase-like"/>
    <property type="match status" value="1"/>
</dbReference>
<sequence>MKKLIVVRHCNATGQEHDAPLTAIGQQQAKALAGFLITEQLPIENIISSPFTRAVQSITPYASHMQLPIQEDVRLTERILSGAPMSNWLQMLEQTFIEIDVAFPGGESTRQATERVQPLIHSILQEDTKKVTLLVTHGNLFTLILRLFDENIGFSTWESLSNPDVYEITLEKRATTIHRLWRNQFKNRYVSY</sequence>
<dbReference type="PANTHER" id="PTHR48100:SF1">
    <property type="entry name" value="HISTIDINE PHOSPHATASE FAMILY PROTEIN-RELATED"/>
    <property type="match status" value="1"/>
</dbReference>
<gene>
    <name evidence="1" type="ORF">BACCIP111899_01718</name>
</gene>
<dbReference type="InterPro" id="IPR013078">
    <property type="entry name" value="His_Pase_superF_clade-1"/>
</dbReference>
<dbReference type="Pfam" id="PF00300">
    <property type="entry name" value="His_Phos_1"/>
    <property type="match status" value="1"/>
</dbReference>
<evidence type="ECO:0008006" key="3">
    <source>
        <dbReference type="Google" id="ProtNLM"/>
    </source>
</evidence>
<evidence type="ECO:0000313" key="1">
    <source>
        <dbReference type="EMBL" id="CAG9612541.1"/>
    </source>
</evidence>
<dbReference type="InterPro" id="IPR029033">
    <property type="entry name" value="His_PPase_superfam"/>
</dbReference>
<keyword evidence="2" id="KW-1185">Reference proteome</keyword>